<organism evidence="1 2">
    <name type="scientific">Tanacetum coccineum</name>
    <dbReference type="NCBI Taxonomy" id="301880"/>
    <lineage>
        <taxon>Eukaryota</taxon>
        <taxon>Viridiplantae</taxon>
        <taxon>Streptophyta</taxon>
        <taxon>Embryophyta</taxon>
        <taxon>Tracheophyta</taxon>
        <taxon>Spermatophyta</taxon>
        <taxon>Magnoliopsida</taxon>
        <taxon>eudicotyledons</taxon>
        <taxon>Gunneridae</taxon>
        <taxon>Pentapetalae</taxon>
        <taxon>asterids</taxon>
        <taxon>campanulids</taxon>
        <taxon>Asterales</taxon>
        <taxon>Asteraceae</taxon>
        <taxon>Asteroideae</taxon>
        <taxon>Anthemideae</taxon>
        <taxon>Anthemidinae</taxon>
        <taxon>Tanacetum</taxon>
    </lineage>
</organism>
<name>A0ABQ4X9L7_9ASTR</name>
<keyword evidence="2" id="KW-1185">Reference proteome</keyword>
<gene>
    <name evidence="1" type="ORF">Tco_0656482</name>
</gene>
<comment type="caution">
    <text evidence="1">The sequence shown here is derived from an EMBL/GenBank/DDBJ whole genome shotgun (WGS) entry which is preliminary data.</text>
</comment>
<dbReference type="Proteomes" id="UP001151760">
    <property type="component" value="Unassembled WGS sequence"/>
</dbReference>
<evidence type="ECO:0000313" key="1">
    <source>
        <dbReference type="EMBL" id="GJS61698.1"/>
    </source>
</evidence>
<dbReference type="EMBL" id="BQNB010009309">
    <property type="protein sequence ID" value="GJS61698.1"/>
    <property type="molecule type" value="Genomic_DNA"/>
</dbReference>
<reference evidence="1" key="2">
    <citation type="submission" date="2022-01" db="EMBL/GenBank/DDBJ databases">
        <authorList>
            <person name="Yamashiro T."/>
            <person name="Shiraishi A."/>
            <person name="Satake H."/>
            <person name="Nakayama K."/>
        </authorList>
    </citation>
    <scope>NUCLEOTIDE SEQUENCE</scope>
</reference>
<sequence length="446" mass="49207">MKITQLITFQLIDELKFVKTFRPTGGSTVTNVKHVTWTSQPPLMFRSIIFLTAYEATCQKGLSKKRSSTTCIVDPTGLCCHTTTAPIAKSLKVVSKASFHTNTSSWTLSNLRTHAPVQDGHIVTETSSQRKGLQVMLVIQVSRQEGDMFTTARGEAEAFLADVECTTPYDQPQALTTTNMFQANHEDAYDSDVDEGPNAAVAFMDTCHTIVQPQQLQSMKIDDNTICSSVSLDTDAQNVPTEVSADTSDKQDICRLCTHKVKIDIETKLDRNCSGDPGVWLSVNEIAVKLVNQSISYSFCSLSRLQSSSGQSSKSSPIANLVIERLVPRGYLVFSKALPRERFATLLPLLGVKQMSPETLKDLQDESVSELHRILFHVVKVILWNAEERVVVPPGYSYECSCLGLGLRPLVKWISINVLVQVLGFPTLRPASYLSGYISKTASEAF</sequence>
<protein>
    <submittedName>
        <fullName evidence="1">Uncharacterized protein</fullName>
    </submittedName>
</protein>
<accession>A0ABQ4X9L7</accession>
<proteinExistence type="predicted"/>
<evidence type="ECO:0000313" key="2">
    <source>
        <dbReference type="Proteomes" id="UP001151760"/>
    </source>
</evidence>
<reference evidence="1" key="1">
    <citation type="journal article" date="2022" name="Int. J. Mol. Sci.">
        <title>Draft Genome of Tanacetum Coccineum: Genomic Comparison of Closely Related Tanacetum-Family Plants.</title>
        <authorList>
            <person name="Yamashiro T."/>
            <person name="Shiraishi A."/>
            <person name="Nakayama K."/>
            <person name="Satake H."/>
        </authorList>
    </citation>
    <scope>NUCLEOTIDE SEQUENCE</scope>
</reference>